<keyword evidence="6 7" id="KW-0472">Membrane</keyword>
<evidence type="ECO:0000256" key="2">
    <source>
        <dbReference type="ARBA" id="ARBA00006386"/>
    </source>
</evidence>
<dbReference type="EMBL" id="CP007029">
    <property type="protein sequence ID" value="AHE99664.1"/>
    <property type="molecule type" value="Genomic_DNA"/>
</dbReference>
<protein>
    <submittedName>
        <fullName evidence="8">Permease</fullName>
    </submittedName>
</protein>
<evidence type="ECO:0000313" key="8">
    <source>
        <dbReference type="EMBL" id="AHE99664.1"/>
    </source>
</evidence>
<evidence type="ECO:0000256" key="5">
    <source>
        <dbReference type="ARBA" id="ARBA00022989"/>
    </source>
</evidence>
<dbReference type="Pfam" id="PF03773">
    <property type="entry name" value="ArsP_1"/>
    <property type="match status" value="1"/>
</dbReference>
<evidence type="ECO:0000256" key="7">
    <source>
        <dbReference type="SAM" id="Phobius"/>
    </source>
</evidence>
<evidence type="ECO:0000313" key="9">
    <source>
        <dbReference type="Proteomes" id="UP000005289"/>
    </source>
</evidence>
<feature type="transmembrane region" description="Helical" evidence="7">
    <location>
        <begin position="232"/>
        <end position="256"/>
    </location>
</feature>
<gene>
    <name evidence="8" type="ORF">THITH_16715</name>
</gene>
<keyword evidence="3" id="KW-1003">Cell membrane</keyword>
<sequence length="327" mass="36136">MTGPFQWFADWLVYGVLGLSADTRFGAALNFFVMDVPKIFFLLVVVIYVMGWLRAFVSPEQVRNYIRGRSKVAARSTAVGLGAVTPFCSCSSVPLFIGFVEAGIPLGVTFSFLIASPMINQVAVVLLAGILGWQVALLYVLAGLTLAFVGGMIMERFKPERWVEEYVWKIHMGQVQMPERDTSLRGRHLYAWGEVTDIVRRIWKWIFIGVGVGAFFYGYIPQHWVENLGDHWLAVPAAVLIGVPMYSNAIGVVPVAEAMLLKGVPLGTTLAFMMSVAALSLPELLILRKVIRWPALIRFVGILAVSFMIVGWLFNALAPWLPVAAAP</sequence>
<keyword evidence="5 7" id="KW-1133">Transmembrane helix</keyword>
<dbReference type="GO" id="GO:0005886">
    <property type="term" value="C:plasma membrane"/>
    <property type="evidence" value="ECO:0007669"/>
    <property type="project" value="UniProtKB-SubCell"/>
</dbReference>
<feature type="transmembrane region" description="Helical" evidence="7">
    <location>
        <begin position="299"/>
        <end position="321"/>
    </location>
</feature>
<evidence type="ECO:0000256" key="3">
    <source>
        <dbReference type="ARBA" id="ARBA00022475"/>
    </source>
</evidence>
<dbReference type="STRING" id="713585.THITH_16715"/>
<dbReference type="RefSeq" id="WP_006746748.1">
    <property type="nucleotide sequence ID" value="NZ_CP007029.1"/>
</dbReference>
<dbReference type="Proteomes" id="UP000005289">
    <property type="component" value="Chromosome"/>
</dbReference>
<dbReference type="KEGG" id="tti:THITH_16715"/>
<dbReference type="OrthoDB" id="9777774at2"/>
<dbReference type="HOGENOM" id="CLU_059148_0_0_6"/>
<dbReference type="InterPro" id="IPR053166">
    <property type="entry name" value="UPF0718_permease"/>
</dbReference>
<evidence type="ECO:0000256" key="4">
    <source>
        <dbReference type="ARBA" id="ARBA00022692"/>
    </source>
</evidence>
<feature type="transmembrane region" description="Helical" evidence="7">
    <location>
        <begin position="78"/>
        <end position="100"/>
    </location>
</feature>
<feature type="transmembrane region" description="Helical" evidence="7">
    <location>
        <begin position="12"/>
        <end position="33"/>
    </location>
</feature>
<reference evidence="8 9" key="1">
    <citation type="submission" date="2013-12" db="EMBL/GenBank/DDBJ databases">
        <authorList>
            <consortium name="DOE Joint Genome Institute"/>
            <person name="Muyzer G."/>
            <person name="Huntemann M."/>
            <person name="Han J."/>
            <person name="Chen A."/>
            <person name="Kyrpides N."/>
            <person name="Mavromatis K."/>
            <person name="Markowitz V."/>
            <person name="Palaniappan K."/>
            <person name="Ivanova N."/>
            <person name="Schaumberg A."/>
            <person name="Pati A."/>
            <person name="Liolios K."/>
            <person name="Nordberg H.P."/>
            <person name="Cantor M.N."/>
            <person name="Hua S.X."/>
            <person name="Woyke T."/>
        </authorList>
    </citation>
    <scope>NUCLEOTIDE SEQUENCE [LARGE SCALE GENOMIC DNA]</scope>
    <source>
        <strain evidence="8 9">ARh 1</strain>
    </source>
</reference>
<dbReference type="PANTHER" id="PTHR42775:SF1">
    <property type="entry name" value="PERMEASE RV2963-RELATED"/>
    <property type="match status" value="1"/>
</dbReference>
<proteinExistence type="inferred from homology"/>
<keyword evidence="4 7" id="KW-0812">Transmembrane</keyword>
<accession>W0DM78</accession>
<dbReference type="InterPro" id="IPR005524">
    <property type="entry name" value="DUF318"/>
</dbReference>
<comment type="similarity">
    <text evidence="2">Belongs to the UPF0718 family.</text>
</comment>
<feature type="transmembrane region" description="Helical" evidence="7">
    <location>
        <begin position="268"/>
        <end position="287"/>
    </location>
</feature>
<dbReference type="PANTHER" id="PTHR42775">
    <property type="entry name" value="PERMEASE RV2963-RELATED"/>
    <property type="match status" value="1"/>
</dbReference>
<feature type="transmembrane region" description="Helical" evidence="7">
    <location>
        <begin position="202"/>
        <end position="220"/>
    </location>
</feature>
<keyword evidence="9" id="KW-1185">Reference proteome</keyword>
<feature type="transmembrane region" description="Helical" evidence="7">
    <location>
        <begin position="39"/>
        <end position="57"/>
    </location>
</feature>
<name>W0DM78_9GAMM</name>
<evidence type="ECO:0000256" key="1">
    <source>
        <dbReference type="ARBA" id="ARBA00004651"/>
    </source>
</evidence>
<comment type="subcellular location">
    <subcellularLocation>
        <location evidence="1">Cell membrane</location>
        <topology evidence="1">Multi-pass membrane protein</topology>
    </subcellularLocation>
</comment>
<feature type="transmembrane region" description="Helical" evidence="7">
    <location>
        <begin position="135"/>
        <end position="154"/>
    </location>
</feature>
<dbReference type="AlphaFoldDB" id="W0DM78"/>
<organism evidence="8 9">
    <name type="scientific">Thioalkalivibrio paradoxus ARh 1</name>
    <dbReference type="NCBI Taxonomy" id="713585"/>
    <lineage>
        <taxon>Bacteria</taxon>
        <taxon>Pseudomonadati</taxon>
        <taxon>Pseudomonadota</taxon>
        <taxon>Gammaproteobacteria</taxon>
        <taxon>Chromatiales</taxon>
        <taxon>Ectothiorhodospiraceae</taxon>
        <taxon>Thioalkalivibrio</taxon>
    </lineage>
</organism>
<evidence type="ECO:0000256" key="6">
    <source>
        <dbReference type="ARBA" id="ARBA00023136"/>
    </source>
</evidence>
<feature type="transmembrane region" description="Helical" evidence="7">
    <location>
        <begin position="106"/>
        <end position="128"/>
    </location>
</feature>